<keyword evidence="2" id="KW-1185">Reference proteome</keyword>
<reference evidence="1 2" key="1">
    <citation type="journal article" date="2018" name="PLoS ONE">
        <title>The draft genome of Kipferlia bialata reveals reductive genome evolution in fornicate parasites.</title>
        <authorList>
            <person name="Tanifuji G."/>
            <person name="Takabayashi S."/>
            <person name="Kume K."/>
            <person name="Takagi M."/>
            <person name="Nakayama T."/>
            <person name="Kamikawa R."/>
            <person name="Inagaki Y."/>
            <person name="Hashimoto T."/>
        </authorList>
    </citation>
    <scope>NUCLEOTIDE SEQUENCE [LARGE SCALE GENOMIC DNA]</scope>
    <source>
        <strain evidence="1">NY0173</strain>
    </source>
</reference>
<dbReference type="AlphaFoldDB" id="A0A391P6W8"/>
<proteinExistence type="predicted"/>
<evidence type="ECO:0000313" key="2">
    <source>
        <dbReference type="Proteomes" id="UP000265618"/>
    </source>
</evidence>
<feature type="non-terminal residue" evidence="1">
    <location>
        <position position="168"/>
    </location>
</feature>
<sequence length="168" mass="16086">LDGAISTTGDLTFTGAKTISGLAAAIGTNLTVNAGAANALNNVGGDLVLDAGDGFGSGATGTLKLGTNSDTITIGADGVTSTTLAGSFTLPGATVTDGTDTLTIAHESLAFTGTTGGTVSSAVAMTVKVVDAGENLTIDTNAGSVIVGTTSTLVQVDSTLEVEGTITS</sequence>
<comment type="caution">
    <text evidence="1">The sequence shown here is derived from an EMBL/GenBank/DDBJ whole genome shotgun (WGS) entry which is preliminary data.</text>
</comment>
<feature type="non-terminal residue" evidence="1">
    <location>
        <position position="1"/>
    </location>
</feature>
<evidence type="ECO:0000313" key="1">
    <source>
        <dbReference type="EMBL" id="GCA65413.1"/>
    </source>
</evidence>
<protein>
    <submittedName>
        <fullName evidence="1">Uncharacterized protein</fullName>
    </submittedName>
</protein>
<accession>A0A391P6W8</accession>
<organism evidence="1 2">
    <name type="scientific">Kipferlia bialata</name>
    <dbReference type="NCBI Taxonomy" id="797122"/>
    <lineage>
        <taxon>Eukaryota</taxon>
        <taxon>Metamonada</taxon>
        <taxon>Carpediemonas-like organisms</taxon>
        <taxon>Kipferlia</taxon>
    </lineage>
</organism>
<dbReference type="EMBL" id="BDIP01011037">
    <property type="protein sequence ID" value="GCA65413.1"/>
    <property type="molecule type" value="Genomic_DNA"/>
</dbReference>
<name>A0A391P6W8_9EUKA</name>
<gene>
    <name evidence="1" type="ORF">KIPB_017061</name>
</gene>
<dbReference type="Proteomes" id="UP000265618">
    <property type="component" value="Unassembled WGS sequence"/>
</dbReference>